<feature type="non-terminal residue" evidence="3">
    <location>
        <position position="982"/>
    </location>
</feature>
<keyword evidence="4" id="KW-1185">Reference proteome</keyword>
<evidence type="ECO:0000313" key="3">
    <source>
        <dbReference type="EMBL" id="CAG8719229.1"/>
    </source>
</evidence>
<accession>A0A9N9NBR5</accession>
<comment type="caution">
    <text evidence="3">The sequence shown here is derived from an EMBL/GenBank/DDBJ whole genome shotgun (WGS) entry which is preliminary data.</text>
</comment>
<dbReference type="AlphaFoldDB" id="A0A9N9NBR5"/>
<feature type="coiled-coil region" evidence="1">
    <location>
        <begin position="217"/>
        <end position="251"/>
    </location>
</feature>
<feature type="coiled-coil region" evidence="1">
    <location>
        <begin position="153"/>
        <end position="187"/>
    </location>
</feature>
<dbReference type="OrthoDB" id="10644114at2759"/>
<keyword evidence="1" id="KW-0175">Coiled coil</keyword>
<name>A0A9N9NBR5_9GLOM</name>
<feature type="compositionally biased region" description="Low complexity" evidence="2">
    <location>
        <begin position="79"/>
        <end position="88"/>
    </location>
</feature>
<dbReference type="EMBL" id="CAJVPV010021886">
    <property type="protein sequence ID" value="CAG8719229.1"/>
    <property type="molecule type" value="Genomic_DNA"/>
</dbReference>
<dbReference type="SUPFAM" id="SSF57997">
    <property type="entry name" value="Tropomyosin"/>
    <property type="match status" value="1"/>
</dbReference>
<feature type="coiled-coil region" evidence="1">
    <location>
        <begin position="859"/>
        <end position="978"/>
    </location>
</feature>
<feature type="coiled-coil region" evidence="1">
    <location>
        <begin position="329"/>
        <end position="356"/>
    </location>
</feature>
<evidence type="ECO:0000256" key="2">
    <source>
        <dbReference type="SAM" id="MobiDB-lite"/>
    </source>
</evidence>
<feature type="region of interest" description="Disordered" evidence="2">
    <location>
        <begin position="72"/>
        <end position="94"/>
    </location>
</feature>
<evidence type="ECO:0000313" key="4">
    <source>
        <dbReference type="Proteomes" id="UP000789342"/>
    </source>
</evidence>
<feature type="coiled-coil region" evidence="1">
    <location>
        <begin position="646"/>
        <end position="789"/>
    </location>
</feature>
<feature type="compositionally biased region" description="Basic and acidic residues" evidence="2">
    <location>
        <begin position="509"/>
        <end position="526"/>
    </location>
</feature>
<dbReference type="Proteomes" id="UP000789342">
    <property type="component" value="Unassembled WGS sequence"/>
</dbReference>
<reference evidence="3" key="1">
    <citation type="submission" date="2021-06" db="EMBL/GenBank/DDBJ databases">
        <authorList>
            <person name="Kallberg Y."/>
            <person name="Tangrot J."/>
            <person name="Rosling A."/>
        </authorList>
    </citation>
    <scope>NUCLEOTIDE SEQUENCE</scope>
    <source>
        <strain evidence="3">CL551</strain>
    </source>
</reference>
<protein>
    <submittedName>
        <fullName evidence="3">18083_t:CDS:1</fullName>
    </submittedName>
</protein>
<feature type="region of interest" description="Disordered" evidence="2">
    <location>
        <begin position="497"/>
        <end position="526"/>
    </location>
</feature>
<sequence>SLDQIQELQSKLTDVNQQVSDLGSKLSILQDNHNKKLSNLADSESKYRASLLLIQDLQDQLEESQRRHSGIIEELHSISSTPMTPMSSYPESRNEDLLPPKPIVPFVTSRPPLHRKAKSMSSVETGGAGMTDSAHAAIIEKLQFELELFESFHEDKSQSLDAVKRELNRLEQHHQETLLVVDELREEIKRRDALALLHVNMVINSSEKETNSTKNDRIDELIVVNRLRKEIEELKERQRQTMQNILEREKDNKLRSEEARKLQLSIWQLREELSFAIEEQKYANDTEKTPSSRESIVSKLLSRIRESEEQLAVMRGDVQHVGDFLHDSNDSCDAEMIELRRQAEKLQADIQTKSQAIAIFLLPEELLGSEETHIRTVNDNIINHITKNGLSDTTDNDYLEKASSDKLGLLPRHFTNQTQDTLDVIQSKLSTVQGSKGDLMSLLQPHFETLKAEFRRKDKLIESLKHDLVDKGMLHQKLRESEAEIFVLLQRLNATKKQESPDQVSQLEDISKDTGKSLKESEKGYHNNSEKEAFVLERLRNLDAEESKIQKELERIITQELSEHDQLNCAKKPAQLISMKSSNGNEKLIVEQLRTQLNDVKEAKKTIIHEWESMELTFRAQARLVITLESEMQTLTDALNVAKEGHAEALKKSENLQAQVKTLENQLTEVEKERGEYARRVNDLLQTMESHEIQKKDLVSSLERKVSDLDSQIHDLKEALKNSSDTLNEKEQLSSAKDSHIKELQSSIQKVKDEFKAIEVAKSAESERAREFQSNIVFLESKIVDLEARLRANPSPEDLETAQQSAAKNLVLVKEMETKLEEANHQNAAEIATIRETISKLTTELEEKRIAENAQKQLVKELEGVLSEREGKLKEVNKQLGQVKESEQRQVEQIQSLEVQLQILQKSRDEEVMKLEEANAEIENLKEQYMCLHDDTLIPVQNLENLEKIMSNDLKIQLEQCQQTIMELEGKMVQLENEKGEQ</sequence>
<gene>
    <name evidence="3" type="ORF">AMORRO_LOCUS13225</name>
</gene>
<evidence type="ECO:0000256" key="1">
    <source>
        <dbReference type="SAM" id="Coils"/>
    </source>
</evidence>
<organism evidence="3 4">
    <name type="scientific">Acaulospora morrowiae</name>
    <dbReference type="NCBI Taxonomy" id="94023"/>
    <lineage>
        <taxon>Eukaryota</taxon>
        <taxon>Fungi</taxon>
        <taxon>Fungi incertae sedis</taxon>
        <taxon>Mucoromycota</taxon>
        <taxon>Glomeromycotina</taxon>
        <taxon>Glomeromycetes</taxon>
        <taxon>Diversisporales</taxon>
        <taxon>Acaulosporaceae</taxon>
        <taxon>Acaulospora</taxon>
    </lineage>
</organism>
<feature type="non-terminal residue" evidence="3">
    <location>
        <position position="1"/>
    </location>
</feature>
<proteinExistence type="predicted"/>
<dbReference type="SUPFAM" id="SSF90257">
    <property type="entry name" value="Myosin rod fragments"/>
    <property type="match status" value="1"/>
</dbReference>